<proteinExistence type="predicted"/>
<dbReference type="Proteomes" id="UP000321523">
    <property type="component" value="Unassembled WGS sequence"/>
</dbReference>
<dbReference type="AlphaFoldDB" id="A0A512DX11"/>
<dbReference type="Pfam" id="PF13467">
    <property type="entry name" value="RHH_4"/>
    <property type="match status" value="1"/>
</dbReference>
<evidence type="ECO:0000313" key="4">
    <source>
        <dbReference type="Proteomes" id="UP000321523"/>
    </source>
</evidence>
<dbReference type="RefSeq" id="WP_052831036.1">
    <property type="nucleotide sequence ID" value="NZ_BJYZ01000023.1"/>
</dbReference>
<comment type="caution">
    <text evidence="3">The sequence shown here is derived from an EMBL/GenBank/DDBJ whole genome shotgun (WGS) entry which is preliminary data.</text>
</comment>
<dbReference type="Gene3D" id="1.10.3990.20">
    <property type="entry name" value="protein bp1543"/>
    <property type="match status" value="1"/>
</dbReference>
<organism evidence="3 4">
    <name type="scientific">Skermanella aerolata</name>
    <dbReference type="NCBI Taxonomy" id="393310"/>
    <lineage>
        <taxon>Bacteria</taxon>
        <taxon>Pseudomonadati</taxon>
        <taxon>Pseudomonadota</taxon>
        <taxon>Alphaproteobacteria</taxon>
        <taxon>Rhodospirillales</taxon>
        <taxon>Azospirillaceae</taxon>
        <taxon>Skermanella</taxon>
    </lineage>
</organism>
<protein>
    <recommendedName>
        <fullName evidence="2">Ribbon-helix-helix domain-containing protein</fullName>
    </recommendedName>
</protein>
<name>A0A512DX11_9PROT</name>
<dbReference type="InterPro" id="IPR027373">
    <property type="entry name" value="RHH_dom"/>
</dbReference>
<evidence type="ECO:0000313" key="3">
    <source>
        <dbReference type="EMBL" id="GEO40730.1"/>
    </source>
</evidence>
<feature type="region of interest" description="Disordered" evidence="1">
    <location>
        <begin position="116"/>
        <end position="149"/>
    </location>
</feature>
<dbReference type="EMBL" id="BJYZ01000023">
    <property type="protein sequence ID" value="GEO40730.1"/>
    <property type="molecule type" value="Genomic_DNA"/>
</dbReference>
<reference evidence="3 4" key="1">
    <citation type="submission" date="2019-07" db="EMBL/GenBank/DDBJ databases">
        <title>Whole genome shotgun sequence of Skermanella aerolata NBRC 106429.</title>
        <authorList>
            <person name="Hosoyama A."/>
            <person name="Uohara A."/>
            <person name="Ohji S."/>
            <person name="Ichikawa N."/>
        </authorList>
    </citation>
    <scope>NUCLEOTIDE SEQUENCE [LARGE SCALE GENOMIC DNA]</scope>
    <source>
        <strain evidence="3 4">NBRC 106429</strain>
    </source>
</reference>
<accession>A0A512DX11</accession>
<evidence type="ECO:0000259" key="2">
    <source>
        <dbReference type="Pfam" id="PF13467"/>
    </source>
</evidence>
<evidence type="ECO:0000256" key="1">
    <source>
        <dbReference type="SAM" id="MobiDB-lite"/>
    </source>
</evidence>
<keyword evidence="4" id="KW-1185">Reference proteome</keyword>
<dbReference type="InterPro" id="IPR038268">
    <property type="entry name" value="RHH_sf"/>
</dbReference>
<feature type="domain" description="Ribbon-helix-helix" evidence="2">
    <location>
        <begin position="43"/>
        <end position="106"/>
    </location>
</feature>
<sequence length="149" mass="16401">MHSEPESPLPISEDPAGVRGFREATGSPQAEVRPDMAKVSTLISRNVTIGGHRTSCRLEPFMWDALYDICARERVTIHSLCTRISERKDANTSLTAAIRVFALAYFRAAATEEGHMKASHGNGNPFTKTPFDSEEQPSEQVVSLRRSVG</sequence>
<feature type="region of interest" description="Disordered" evidence="1">
    <location>
        <begin position="1"/>
        <end position="30"/>
    </location>
</feature>
<gene>
    <name evidence="3" type="ORF">SAE02_48780</name>
</gene>